<name>A0A6F8PVE1_9GAMM</name>
<dbReference type="Pfam" id="PF17775">
    <property type="entry name" value="YchJ_M-like"/>
    <property type="match status" value="1"/>
</dbReference>
<comment type="similarity">
    <text evidence="1 2">Belongs to the UPF0225 family.</text>
</comment>
<keyword evidence="5" id="KW-1185">Reference proteome</keyword>
<dbReference type="HAMAP" id="MF_00612">
    <property type="entry name" value="UPF0225"/>
    <property type="match status" value="1"/>
</dbReference>
<dbReference type="Proteomes" id="UP000501726">
    <property type="component" value="Chromosome"/>
</dbReference>
<dbReference type="InterPro" id="IPR048469">
    <property type="entry name" value="YchJ-like_M"/>
</dbReference>
<accession>A0A6F8PVE1</accession>
<dbReference type="InterPro" id="IPR032710">
    <property type="entry name" value="NTF2-like_dom_sf"/>
</dbReference>
<evidence type="ECO:0000259" key="3">
    <source>
        <dbReference type="Pfam" id="PF17775"/>
    </source>
</evidence>
<dbReference type="InterPro" id="IPR023006">
    <property type="entry name" value="YchJ-like"/>
</dbReference>
<dbReference type="InterPro" id="IPR004027">
    <property type="entry name" value="SEC_C_motif"/>
</dbReference>
<dbReference type="EMBL" id="AP021889">
    <property type="protein sequence ID" value="BBP45974.1"/>
    <property type="molecule type" value="Genomic_DNA"/>
</dbReference>
<evidence type="ECO:0000256" key="1">
    <source>
        <dbReference type="ARBA" id="ARBA00010839"/>
    </source>
</evidence>
<dbReference type="PANTHER" id="PTHR33747">
    <property type="entry name" value="UPF0225 PROTEIN SCO1677"/>
    <property type="match status" value="1"/>
</dbReference>
<evidence type="ECO:0000256" key="2">
    <source>
        <dbReference type="HAMAP-Rule" id="MF_00612"/>
    </source>
</evidence>
<dbReference type="PANTHER" id="PTHR33747:SF1">
    <property type="entry name" value="ADENYLATE CYCLASE-ASSOCIATED CAP C-TERMINAL DOMAIN-CONTAINING PROTEIN"/>
    <property type="match status" value="1"/>
</dbReference>
<protein>
    <recommendedName>
        <fullName evidence="2">UPF0225 protein THMIRHAS_13470</fullName>
    </recommendedName>
</protein>
<organism evidence="4 5">
    <name type="scientific">Thiosulfatimonas sediminis</name>
    <dbReference type="NCBI Taxonomy" id="2675054"/>
    <lineage>
        <taxon>Bacteria</taxon>
        <taxon>Pseudomonadati</taxon>
        <taxon>Pseudomonadota</taxon>
        <taxon>Gammaproteobacteria</taxon>
        <taxon>Thiotrichales</taxon>
        <taxon>Piscirickettsiaceae</taxon>
        <taxon>Thiosulfatimonas</taxon>
    </lineage>
</organism>
<reference evidence="5" key="1">
    <citation type="submission" date="2019-11" db="EMBL/GenBank/DDBJ databases">
        <title>Isolation and characterization of two novel species in the genus Thiomicrorhabdus.</title>
        <authorList>
            <person name="Mochizuki J."/>
            <person name="Kojima H."/>
            <person name="Fukui M."/>
        </authorList>
    </citation>
    <scope>NUCLEOTIDE SEQUENCE [LARGE SCALE GENOMIC DNA]</scope>
    <source>
        <strain evidence="5">aks77</strain>
    </source>
</reference>
<gene>
    <name evidence="4" type="ORF">THMIRHAS_13470</name>
</gene>
<evidence type="ECO:0000313" key="5">
    <source>
        <dbReference type="Proteomes" id="UP000501726"/>
    </source>
</evidence>
<evidence type="ECO:0000313" key="4">
    <source>
        <dbReference type="EMBL" id="BBP45974.1"/>
    </source>
</evidence>
<dbReference type="AlphaFoldDB" id="A0A6F8PVE1"/>
<feature type="domain" description="YchJ-like middle NTF2-like" evidence="3">
    <location>
        <begin position="31"/>
        <end position="131"/>
    </location>
</feature>
<proteinExistence type="inferred from homology"/>
<sequence length="134" mass="15694">MNEINLCPCNSGKLYVDCCQPLHLNAQNALTAEQLMRSRYCAFVLHDADYLLRTWHPRTRPQTIEFEKNIVWTGLNINGRKQGRKKDQQGWVTFVAHYRVVDLEEPPQTGHLHETSFFSRDSAGHWYYEDGQIK</sequence>
<dbReference type="RefSeq" id="WP_173272158.1">
    <property type="nucleotide sequence ID" value="NZ_AP021889.1"/>
</dbReference>
<dbReference type="SUPFAM" id="SSF54427">
    <property type="entry name" value="NTF2-like"/>
    <property type="match status" value="1"/>
</dbReference>
<dbReference type="Gene3D" id="3.10.450.50">
    <property type="match status" value="1"/>
</dbReference>
<dbReference type="Pfam" id="PF02810">
    <property type="entry name" value="SEC-C"/>
    <property type="match status" value="1"/>
</dbReference>
<dbReference type="KEGG" id="tse:THMIRHAS_13470"/>